<keyword evidence="3" id="KW-0238">DNA-binding</keyword>
<dbReference type="Gene3D" id="1.10.443.10">
    <property type="entry name" value="Intergrase catalytic core"/>
    <property type="match status" value="1"/>
</dbReference>
<sequence>MPRPSSSDKRYLEQNGGKWRVTIAVPRDLQGKLGTRLKRPLHTDSLAVANQIKWQVIGELKAEIDATRRGAGGATKGDALAREALAMAAQRARAQTHEEVSDLDHAVMGRADDLLGRPVAIEQLPGEDAEPVYAPERIAQAAQFRSLAMGEATPVAIHHDRFVTLSGNKARTKADDHRALKYLLAWCEANRVPPNIEAFTRKTAVRFTNDLPKLAEGRDATTLRKYLNRLSIYWKWLEAQELTTTDVWVGAYKLLPPPAKGPEERPFTDDEVTRLLKGDAPQKLHDLMRIGALTGARLDVIVDLKVKDCAAGLFVFKPQKKETKERAVPIHPALVEIVERRTKDKAPEDDLFPEWPPSKGTSERERSFKASNAFTLYRRKVGVDETVPGKRRALINFHSFRRWFITKAEQADQPESIIAAVVGHKRKGMTLGRYSAGPLVAQARRCVEAVALPPLG</sequence>
<dbReference type="PROSITE" id="PS51898">
    <property type="entry name" value="TYR_RECOMBINASE"/>
    <property type="match status" value="1"/>
</dbReference>
<keyword evidence="4" id="KW-0233">DNA recombination</keyword>
<gene>
    <name evidence="6" type="ordered locus">Mpop_2395</name>
</gene>
<dbReference type="eggNOG" id="COG0582">
    <property type="taxonomic scope" value="Bacteria"/>
</dbReference>
<dbReference type="InterPro" id="IPR002104">
    <property type="entry name" value="Integrase_catalytic"/>
</dbReference>
<dbReference type="InterPro" id="IPR046668">
    <property type="entry name" value="DUF6538"/>
</dbReference>
<dbReference type="InterPro" id="IPR013762">
    <property type="entry name" value="Integrase-like_cat_sf"/>
</dbReference>
<dbReference type="RefSeq" id="WP_012454288.1">
    <property type="nucleotide sequence ID" value="NC_010725.1"/>
</dbReference>
<dbReference type="EMBL" id="CP001029">
    <property type="protein sequence ID" value="ACB80557.1"/>
    <property type="molecule type" value="Genomic_DNA"/>
</dbReference>
<accession>B1Z9F1</accession>
<dbReference type="HOGENOM" id="CLU_038358_1_1_5"/>
<dbReference type="GO" id="GO:0003677">
    <property type="term" value="F:DNA binding"/>
    <property type="evidence" value="ECO:0007669"/>
    <property type="project" value="UniProtKB-KW"/>
</dbReference>
<dbReference type="Pfam" id="PF00589">
    <property type="entry name" value="Phage_integrase"/>
    <property type="match status" value="1"/>
</dbReference>
<evidence type="ECO:0000259" key="5">
    <source>
        <dbReference type="PROSITE" id="PS51898"/>
    </source>
</evidence>
<dbReference type="Proteomes" id="UP000007136">
    <property type="component" value="Chromosome"/>
</dbReference>
<name>B1Z9F1_METPB</name>
<feature type="domain" description="Tyr recombinase" evidence="5">
    <location>
        <begin position="262"/>
        <end position="448"/>
    </location>
</feature>
<evidence type="ECO:0000256" key="2">
    <source>
        <dbReference type="ARBA" id="ARBA00022908"/>
    </source>
</evidence>
<dbReference type="InterPro" id="IPR011010">
    <property type="entry name" value="DNA_brk_join_enz"/>
</dbReference>
<dbReference type="KEGG" id="mpo:Mpop_2395"/>
<evidence type="ECO:0000256" key="3">
    <source>
        <dbReference type="ARBA" id="ARBA00023125"/>
    </source>
</evidence>
<dbReference type="OrthoDB" id="7222937at2"/>
<evidence type="ECO:0000256" key="4">
    <source>
        <dbReference type="ARBA" id="ARBA00023172"/>
    </source>
</evidence>
<dbReference type="Gene3D" id="1.10.150.130">
    <property type="match status" value="1"/>
</dbReference>
<reference evidence="6" key="1">
    <citation type="submission" date="2008-04" db="EMBL/GenBank/DDBJ databases">
        <title>Complete sequence of chromosome of Methylobacterium populi BJ001.</title>
        <authorList>
            <consortium name="US DOE Joint Genome Institute"/>
            <person name="Copeland A."/>
            <person name="Lucas S."/>
            <person name="Lapidus A."/>
            <person name="Glavina del Rio T."/>
            <person name="Dalin E."/>
            <person name="Tice H."/>
            <person name="Bruce D."/>
            <person name="Goodwin L."/>
            <person name="Pitluck S."/>
            <person name="Chertkov O."/>
            <person name="Brettin T."/>
            <person name="Detter J.C."/>
            <person name="Han C."/>
            <person name="Kuske C.R."/>
            <person name="Schmutz J."/>
            <person name="Larimer F."/>
            <person name="Land M."/>
            <person name="Hauser L."/>
            <person name="Kyrpides N."/>
            <person name="Mikhailova N."/>
            <person name="Marx C."/>
            <person name="Richardson P."/>
        </authorList>
    </citation>
    <scope>NUCLEOTIDE SEQUENCE [LARGE SCALE GENOMIC DNA]</scope>
    <source>
        <strain evidence="6">BJ001</strain>
    </source>
</reference>
<evidence type="ECO:0000313" key="6">
    <source>
        <dbReference type="EMBL" id="ACB80557.1"/>
    </source>
</evidence>
<evidence type="ECO:0000256" key="1">
    <source>
        <dbReference type="ARBA" id="ARBA00008857"/>
    </source>
</evidence>
<proteinExistence type="inferred from homology"/>
<dbReference type="InterPro" id="IPR050090">
    <property type="entry name" value="Tyrosine_recombinase_XerCD"/>
</dbReference>
<dbReference type="STRING" id="441620.Mpop_2395"/>
<protein>
    <submittedName>
        <fullName evidence="6">Integrase family protein</fullName>
    </submittedName>
</protein>
<comment type="similarity">
    <text evidence="1">Belongs to the 'phage' integrase family.</text>
</comment>
<dbReference type="AlphaFoldDB" id="B1Z9F1"/>
<dbReference type="PANTHER" id="PTHR30349">
    <property type="entry name" value="PHAGE INTEGRASE-RELATED"/>
    <property type="match status" value="1"/>
</dbReference>
<evidence type="ECO:0000313" key="7">
    <source>
        <dbReference type="Proteomes" id="UP000007136"/>
    </source>
</evidence>
<dbReference type="Pfam" id="PF20172">
    <property type="entry name" value="DUF6538"/>
    <property type="match status" value="1"/>
</dbReference>
<dbReference type="GO" id="GO:0006310">
    <property type="term" value="P:DNA recombination"/>
    <property type="evidence" value="ECO:0007669"/>
    <property type="project" value="UniProtKB-KW"/>
</dbReference>
<dbReference type="SUPFAM" id="SSF56349">
    <property type="entry name" value="DNA breaking-rejoining enzymes"/>
    <property type="match status" value="1"/>
</dbReference>
<dbReference type="PANTHER" id="PTHR30349:SF41">
    <property type="entry name" value="INTEGRASE_RECOMBINASE PROTEIN MJ0367-RELATED"/>
    <property type="match status" value="1"/>
</dbReference>
<dbReference type="GO" id="GO:0015074">
    <property type="term" value="P:DNA integration"/>
    <property type="evidence" value="ECO:0007669"/>
    <property type="project" value="UniProtKB-KW"/>
</dbReference>
<dbReference type="InterPro" id="IPR010998">
    <property type="entry name" value="Integrase_recombinase_N"/>
</dbReference>
<keyword evidence="2" id="KW-0229">DNA integration</keyword>
<organism evidence="6 7">
    <name type="scientific">Methylorubrum populi (strain ATCC BAA-705 / NCIMB 13946 / BJ001)</name>
    <name type="common">Methylobacterium populi</name>
    <dbReference type="NCBI Taxonomy" id="441620"/>
    <lineage>
        <taxon>Bacteria</taxon>
        <taxon>Pseudomonadati</taxon>
        <taxon>Pseudomonadota</taxon>
        <taxon>Alphaproteobacteria</taxon>
        <taxon>Hyphomicrobiales</taxon>
        <taxon>Methylobacteriaceae</taxon>
        <taxon>Methylorubrum</taxon>
    </lineage>
</organism>